<dbReference type="AlphaFoldDB" id="A0A7N2RCP4"/>
<dbReference type="SUPFAM" id="SSF52058">
    <property type="entry name" value="L domain-like"/>
    <property type="match status" value="1"/>
</dbReference>
<dbReference type="Gene3D" id="3.80.10.10">
    <property type="entry name" value="Ribonuclease Inhibitor"/>
    <property type="match status" value="1"/>
</dbReference>
<dbReference type="EMBL" id="LRBV02000010">
    <property type="status" value="NOT_ANNOTATED_CDS"/>
    <property type="molecule type" value="Genomic_DNA"/>
</dbReference>
<dbReference type="Gramene" id="QL10p066243:mrna">
    <property type="protein sequence ID" value="QL10p066243:mrna"/>
    <property type="gene ID" value="QL10p066243"/>
</dbReference>
<reference evidence="2" key="2">
    <citation type="submission" date="2021-01" db="UniProtKB">
        <authorList>
            <consortium name="EnsemblPlants"/>
        </authorList>
    </citation>
    <scope>IDENTIFICATION</scope>
</reference>
<keyword evidence="3" id="KW-1185">Reference proteome</keyword>
<dbReference type="Proteomes" id="UP000594261">
    <property type="component" value="Chromosome 10"/>
</dbReference>
<dbReference type="PANTHER" id="PTHR47186">
    <property type="entry name" value="LEUCINE-RICH REPEAT-CONTAINING PROTEIN 57"/>
    <property type="match status" value="1"/>
</dbReference>
<evidence type="ECO:0000259" key="1">
    <source>
        <dbReference type="Pfam" id="PF25019"/>
    </source>
</evidence>
<dbReference type="InterPro" id="IPR032675">
    <property type="entry name" value="LRR_dom_sf"/>
</dbReference>
<dbReference type="EnsemblPlants" id="QL10p066243:mrna">
    <property type="protein sequence ID" value="QL10p066243:mrna"/>
    <property type="gene ID" value="QL10p066243"/>
</dbReference>
<reference evidence="2 3" key="1">
    <citation type="journal article" date="2016" name="G3 (Bethesda)">
        <title>First Draft Assembly and Annotation of the Genome of a California Endemic Oak Quercus lobata Nee (Fagaceae).</title>
        <authorList>
            <person name="Sork V.L."/>
            <person name="Fitz-Gibbon S.T."/>
            <person name="Puiu D."/>
            <person name="Crepeau M."/>
            <person name="Gugger P.F."/>
            <person name="Sherman R."/>
            <person name="Stevens K."/>
            <person name="Langley C.H."/>
            <person name="Pellegrini M."/>
            <person name="Salzberg S.L."/>
        </authorList>
    </citation>
    <scope>NUCLEOTIDE SEQUENCE [LARGE SCALE GENOMIC DNA]</scope>
    <source>
        <strain evidence="2 3">cv. SW786</strain>
    </source>
</reference>
<accession>A0A7N2RCP4</accession>
<protein>
    <recommendedName>
        <fullName evidence="1">R13L1/DRL21-like LRR repeat region domain-containing protein</fullName>
    </recommendedName>
</protein>
<evidence type="ECO:0000313" key="3">
    <source>
        <dbReference type="Proteomes" id="UP000594261"/>
    </source>
</evidence>
<name>A0A7N2RCP4_QUELO</name>
<dbReference type="PANTHER" id="PTHR47186:SF3">
    <property type="entry name" value="OS09G0267800 PROTEIN"/>
    <property type="match status" value="1"/>
</dbReference>
<evidence type="ECO:0000313" key="2">
    <source>
        <dbReference type="EnsemblPlants" id="QL10p066243:mrna"/>
    </source>
</evidence>
<dbReference type="InterPro" id="IPR056789">
    <property type="entry name" value="LRR_R13L1-DRL21"/>
</dbReference>
<organism evidence="2 3">
    <name type="scientific">Quercus lobata</name>
    <name type="common">Valley oak</name>
    <dbReference type="NCBI Taxonomy" id="97700"/>
    <lineage>
        <taxon>Eukaryota</taxon>
        <taxon>Viridiplantae</taxon>
        <taxon>Streptophyta</taxon>
        <taxon>Embryophyta</taxon>
        <taxon>Tracheophyta</taxon>
        <taxon>Spermatophyta</taxon>
        <taxon>Magnoliopsida</taxon>
        <taxon>eudicotyledons</taxon>
        <taxon>Gunneridae</taxon>
        <taxon>Pentapetalae</taxon>
        <taxon>rosids</taxon>
        <taxon>fabids</taxon>
        <taxon>Fagales</taxon>
        <taxon>Fagaceae</taxon>
        <taxon>Quercus</taxon>
    </lineage>
</organism>
<feature type="domain" description="R13L1/DRL21-like LRR repeat region" evidence="1">
    <location>
        <begin position="6"/>
        <end position="125"/>
    </location>
</feature>
<dbReference type="InParanoid" id="A0A7N2RCP4"/>
<dbReference type="Pfam" id="PF25019">
    <property type="entry name" value="LRR_R13L1-DRL21"/>
    <property type="match status" value="1"/>
</dbReference>
<proteinExistence type="predicted"/>
<sequence>MRVIGLMNLRGKINIYNLEEVKDEEEAKSAKLKEKEIFNLGLCWNSIAVDRYDKDEKVLEGLHPHPNLKSLTIEWYGGKKFPSWVNDLSLFHNLIHIKLNWCVECEEVPTLGHLPCLRVLKIYGMENARSIGSGFYSYSDGSYRNTTTLFPALRTLELKEMYNLKEWKDTKELTSASCKKIPSWKITNSMTTGAKFLQVWKITNSMTADAKVLQENAIETICLLFPVGGTIDYNCKLMNKGGMYILNIERAIFKDKEEAGVGLIIRVAQGLLIAVMSTYDLFASRKIINLIQLMPRTEVLEQELLLPTNNAGGALAFYGKLNGRFLESLSMLDALFLTELKFWNKNCYYLSEIQEVLPFCGKLDGSILEWLLKPNVLFLTGHFARDMESARVVQELQWREFKIDSNEIVSLKFDVSTTPSWVVRLDDDEDEEDPEFYGSPAFAATVSEIQSAFHKFIVSVATERGKQDNKGEQIWIRLFQ</sequence>